<dbReference type="SUPFAM" id="SSF52047">
    <property type="entry name" value="RNI-like"/>
    <property type="match status" value="1"/>
</dbReference>
<dbReference type="InterPro" id="IPR032675">
    <property type="entry name" value="LRR_dom_sf"/>
</dbReference>
<dbReference type="EMBL" id="JBHUHZ010000003">
    <property type="protein sequence ID" value="MFD2164101.1"/>
    <property type="molecule type" value="Genomic_DNA"/>
</dbReference>
<dbReference type="RefSeq" id="WP_255904565.1">
    <property type="nucleotide sequence ID" value="NZ_JAFMZO010000004.1"/>
</dbReference>
<keyword evidence="2" id="KW-1185">Reference proteome</keyword>
<name>A0ABW4ZR42_9SPHI</name>
<proteinExistence type="predicted"/>
<dbReference type="Gene3D" id="3.80.10.10">
    <property type="entry name" value="Ribonuclease Inhibitor"/>
    <property type="match status" value="1"/>
</dbReference>
<sequence length="174" mass="19879">MDIGFNKFASEWWKKFFDFQGAKTQMKISEHLKHVNLKMSAVGDKEIRLLSSNVKTIETLDLEGTEVSNTSILYLTKLQSLKELRLTNCRQIDDGCLPFLNQLFSLEYLYLGGTAITHKGIQGCDNLQNLKSINISVKDTENSNPGLIALQHTFPNCKLVVNDVYYRFDRLKVI</sequence>
<reference evidence="2" key="1">
    <citation type="journal article" date="2019" name="Int. J. Syst. Evol. Microbiol.">
        <title>The Global Catalogue of Microorganisms (GCM) 10K type strain sequencing project: providing services to taxonomists for standard genome sequencing and annotation.</title>
        <authorList>
            <consortium name="The Broad Institute Genomics Platform"/>
            <consortium name="The Broad Institute Genome Sequencing Center for Infectious Disease"/>
            <person name="Wu L."/>
            <person name="Ma J."/>
        </authorList>
    </citation>
    <scope>NUCLEOTIDE SEQUENCE [LARGE SCALE GENOMIC DNA]</scope>
    <source>
        <strain evidence="2">KCTC 42217</strain>
    </source>
</reference>
<comment type="caution">
    <text evidence="1">The sequence shown here is derived from an EMBL/GenBank/DDBJ whole genome shotgun (WGS) entry which is preliminary data.</text>
</comment>
<evidence type="ECO:0000313" key="1">
    <source>
        <dbReference type="EMBL" id="MFD2164101.1"/>
    </source>
</evidence>
<evidence type="ECO:0000313" key="2">
    <source>
        <dbReference type="Proteomes" id="UP001597387"/>
    </source>
</evidence>
<accession>A0ABW4ZR42</accession>
<gene>
    <name evidence="1" type="ORF">ACFSJU_16960</name>
</gene>
<protein>
    <submittedName>
        <fullName evidence="1">Uncharacterized protein</fullName>
    </submittedName>
</protein>
<organism evidence="1 2">
    <name type="scientific">Paradesertivirga mongoliensis</name>
    <dbReference type="NCBI Taxonomy" id="2100740"/>
    <lineage>
        <taxon>Bacteria</taxon>
        <taxon>Pseudomonadati</taxon>
        <taxon>Bacteroidota</taxon>
        <taxon>Sphingobacteriia</taxon>
        <taxon>Sphingobacteriales</taxon>
        <taxon>Sphingobacteriaceae</taxon>
        <taxon>Paradesertivirga</taxon>
    </lineage>
</organism>
<dbReference type="Proteomes" id="UP001597387">
    <property type="component" value="Unassembled WGS sequence"/>
</dbReference>